<dbReference type="InterPro" id="IPR010982">
    <property type="entry name" value="Lambda_DNA-bd_dom_sf"/>
</dbReference>
<dbReference type="OrthoDB" id="628703at2"/>
<dbReference type="Pfam" id="PF13407">
    <property type="entry name" value="Peripla_BP_4"/>
    <property type="match status" value="1"/>
</dbReference>
<evidence type="ECO:0000313" key="5">
    <source>
        <dbReference type="EMBL" id="SEL57866.1"/>
    </source>
</evidence>
<dbReference type="Proteomes" id="UP000199421">
    <property type="component" value="Unassembled WGS sequence"/>
</dbReference>
<organism evidence="5 6">
    <name type="scientific">Olivibacter domesticus</name>
    <name type="common">Pseudosphingobacterium domesticum</name>
    <dbReference type="NCBI Taxonomy" id="407022"/>
    <lineage>
        <taxon>Bacteria</taxon>
        <taxon>Pseudomonadati</taxon>
        <taxon>Bacteroidota</taxon>
        <taxon>Sphingobacteriia</taxon>
        <taxon>Sphingobacteriales</taxon>
        <taxon>Sphingobacteriaceae</taxon>
        <taxon>Olivibacter</taxon>
    </lineage>
</organism>
<evidence type="ECO:0000313" key="6">
    <source>
        <dbReference type="Proteomes" id="UP000199421"/>
    </source>
</evidence>
<dbReference type="GO" id="GO:0000976">
    <property type="term" value="F:transcription cis-regulatory region binding"/>
    <property type="evidence" value="ECO:0007669"/>
    <property type="project" value="TreeGrafter"/>
</dbReference>
<dbReference type="Gene3D" id="1.10.260.40">
    <property type="entry name" value="lambda repressor-like DNA-binding domains"/>
    <property type="match status" value="1"/>
</dbReference>
<dbReference type="PROSITE" id="PS00356">
    <property type="entry name" value="HTH_LACI_1"/>
    <property type="match status" value="1"/>
</dbReference>
<dbReference type="InterPro" id="IPR028082">
    <property type="entry name" value="Peripla_BP_I"/>
</dbReference>
<dbReference type="STRING" id="407022.SAMN05661044_02930"/>
<dbReference type="PANTHER" id="PTHR30146">
    <property type="entry name" value="LACI-RELATED TRANSCRIPTIONAL REPRESSOR"/>
    <property type="match status" value="1"/>
</dbReference>
<dbReference type="AlphaFoldDB" id="A0A1H7RC49"/>
<dbReference type="CDD" id="cd06307">
    <property type="entry name" value="PBP1_sugar_binding"/>
    <property type="match status" value="1"/>
</dbReference>
<dbReference type="Gene3D" id="3.40.50.2300">
    <property type="match status" value="2"/>
</dbReference>
<dbReference type="RefSeq" id="WP_093325662.1">
    <property type="nucleotide sequence ID" value="NZ_FOAF01000002.1"/>
</dbReference>
<keyword evidence="2" id="KW-0238">DNA-binding</keyword>
<dbReference type="EMBL" id="FOAF01000002">
    <property type="protein sequence ID" value="SEL57866.1"/>
    <property type="molecule type" value="Genomic_DNA"/>
</dbReference>
<dbReference type="GO" id="GO:0003700">
    <property type="term" value="F:DNA-binding transcription factor activity"/>
    <property type="evidence" value="ECO:0007669"/>
    <property type="project" value="TreeGrafter"/>
</dbReference>
<keyword evidence="3" id="KW-0804">Transcription</keyword>
<dbReference type="SUPFAM" id="SSF53822">
    <property type="entry name" value="Periplasmic binding protein-like I"/>
    <property type="match status" value="1"/>
</dbReference>
<proteinExistence type="predicted"/>
<dbReference type="PROSITE" id="PS50932">
    <property type="entry name" value="HTH_LACI_2"/>
    <property type="match status" value="1"/>
</dbReference>
<sequence>MAKKQNNSLSGVKEIARRAKVSIATVDRVMHNRKGVSEATKDKINAIIKDMGFQPNILASRLASKKMNRFLVIIPQSLENEYWEASEKGIDRAYSEIRQYGITLDKLFYDLDSRESFSEIIHQVSVDTYDGVLLAPIFFDEGVRFAALCKQQGIPLVFINSDIPGEESLSYIGPHLFKSGYQAGRLINYGLKNGEVLIVNISTEMDTYHHLLRKEQGFRAYFQDHGDVDLALFKLDIRDTRDEFIEKELHAFLQQHPTIGAIFVTNSKVRAVAKYFEKFRIEKILVGYDFIRENIHYLQEGLIDFLIGQKPEEQGYTGVMHLFQHIVMGAAIEKQNFMPIDIITKENYEFYRN</sequence>
<keyword evidence="1" id="KW-0805">Transcription regulation</keyword>
<dbReference type="CDD" id="cd01392">
    <property type="entry name" value="HTH_LacI"/>
    <property type="match status" value="1"/>
</dbReference>
<dbReference type="InterPro" id="IPR000843">
    <property type="entry name" value="HTH_LacI"/>
</dbReference>
<reference evidence="6" key="1">
    <citation type="submission" date="2016-10" db="EMBL/GenBank/DDBJ databases">
        <authorList>
            <person name="Varghese N."/>
            <person name="Submissions S."/>
        </authorList>
    </citation>
    <scope>NUCLEOTIDE SEQUENCE [LARGE SCALE GENOMIC DNA]</scope>
    <source>
        <strain evidence="6">DSM 18733</strain>
    </source>
</reference>
<evidence type="ECO:0000256" key="1">
    <source>
        <dbReference type="ARBA" id="ARBA00023015"/>
    </source>
</evidence>
<dbReference type="SMART" id="SM00354">
    <property type="entry name" value="HTH_LACI"/>
    <property type="match status" value="1"/>
</dbReference>
<feature type="domain" description="HTH lacI-type" evidence="4">
    <location>
        <begin position="10"/>
        <end position="64"/>
    </location>
</feature>
<evidence type="ECO:0000256" key="2">
    <source>
        <dbReference type="ARBA" id="ARBA00023125"/>
    </source>
</evidence>
<keyword evidence="6" id="KW-1185">Reference proteome</keyword>
<dbReference type="PANTHER" id="PTHR30146:SF144">
    <property type="entry name" value="LACI-FAMILY TRANSCRIPTION REGULATOR"/>
    <property type="match status" value="1"/>
</dbReference>
<name>A0A1H7RC49_OLID1</name>
<evidence type="ECO:0000259" key="4">
    <source>
        <dbReference type="PROSITE" id="PS50932"/>
    </source>
</evidence>
<gene>
    <name evidence="5" type="ORF">SAMN05661044_02930</name>
</gene>
<accession>A0A1H7RC49</accession>
<dbReference type="Pfam" id="PF00356">
    <property type="entry name" value="LacI"/>
    <property type="match status" value="1"/>
</dbReference>
<protein>
    <submittedName>
        <fullName evidence="5">Transcriptional regulator, LacI family</fullName>
    </submittedName>
</protein>
<evidence type="ECO:0000256" key="3">
    <source>
        <dbReference type="ARBA" id="ARBA00023163"/>
    </source>
</evidence>
<dbReference type="InterPro" id="IPR025997">
    <property type="entry name" value="SBP_2_dom"/>
</dbReference>
<dbReference type="SUPFAM" id="SSF47413">
    <property type="entry name" value="lambda repressor-like DNA-binding domains"/>
    <property type="match status" value="1"/>
</dbReference>